<dbReference type="InterPro" id="IPR050793">
    <property type="entry name" value="CMP-NeuNAc_synthase"/>
</dbReference>
<dbReference type="RefSeq" id="WP_139010952.1">
    <property type="nucleotide sequence ID" value="NZ_VBSN01000025.1"/>
</dbReference>
<keyword evidence="2" id="KW-1185">Reference proteome</keyword>
<dbReference type="InterPro" id="IPR029044">
    <property type="entry name" value="Nucleotide-diphossugar_trans"/>
</dbReference>
<dbReference type="Proteomes" id="UP000323994">
    <property type="component" value="Unassembled WGS sequence"/>
</dbReference>
<dbReference type="AlphaFoldDB" id="A0A5M8R2K2"/>
<sequence>MNGFPEILGIIPARKGSKGIPGKNLKLLGGKPLIQYTIESALECKWLNTIVVSSDCEHILRISGQFKGIEAPFIRPAEFADDSAPAILVLSHAVKYYQEQGKKFDYVCLLQPTAPFRSKNLISEAIIRVMQTKADSLVTISKIPDKYNPNWAFQMSNDEQIFRIMKKEILVPCRQQLADTFYRNGKVYIIRTELIQNGILLGGKIIGLVTEPGINIDTQSDWENAENYIRNGAIT</sequence>
<dbReference type="SUPFAM" id="SSF53448">
    <property type="entry name" value="Nucleotide-diphospho-sugar transferases"/>
    <property type="match status" value="1"/>
</dbReference>
<accession>A0A5M8R2K2</accession>
<dbReference type="PANTHER" id="PTHR21485:SF6">
    <property type="entry name" value="N-ACYLNEURAMINATE CYTIDYLYLTRANSFERASE-RELATED"/>
    <property type="match status" value="1"/>
</dbReference>
<proteinExistence type="predicted"/>
<gene>
    <name evidence="1" type="ORF">FEM33_04725</name>
</gene>
<keyword evidence="1" id="KW-0808">Transferase</keyword>
<dbReference type="InterPro" id="IPR003329">
    <property type="entry name" value="Cytidylyl_trans"/>
</dbReference>
<comment type="caution">
    <text evidence="1">The sequence shown here is derived from an EMBL/GenBank/DDBJ whole genome shotgun (WGS) entry which is preliminary data.</text>
</comment>
<dbReference type="PANTHER" id="PTHR21485">
    <property type="entry name" value="HAD SUPERFAMILY MEMBERS CMAS AND KDSC"/>
    <property type="match status" value="1"/>
</dbReference>
<dbReference type="Gene3D" id="3.90.550.10">
    <property type="entry name" value="Spore Coat Polysaccharide Biosynthesis Protein SpsA, Chain A"/>
    <property type="match status" value="1"/>
</dbReference>
<dbReference type="EMBL" id="VBSN01000025">
    <property type="protein sequence ID" value="KAA6440973.1"/>
    <property type="molecule type" value="Genomic_DNA"/>
</dbReference>
<evidence type="ECO:0000313" key="1">
    <source>
        <dbReference type="EMBL" id="KAA6440973.1"/>
    </source>
</evidence>
<organism evidence="1 2">
    <name type="scientific">Dyadobacter flavalbus</name>
    <dbReference type="NCBI Taxonomy" id="2579942"/>
    <lineage>
        <taxon>Bacteria</taxon>
        <taxon>Pseudomonadati</taxon>
        <taxon>Bacteroidota</taxon>
        <taxon>Cytophagia</taxon>
        <taxon>Cytophagales</taxon>
        <taxon>Spirosomataceae</taxon>
        <taxon>Dyadobacter</taxon>
    </lineage>
</organism>
<protein>
    <submittedName>
        <fullName evidence="1">Acylneuraminate cytidylyltransferase family protein</fullName>
    </submittedName>
</protein>
<dbReference type="CDD" id="cd02513">
    <property type="entry name" value="CMP-NeuAc_Synthase"/>
    <property type="match status" value="1"/>
</dbReference>
<keyword evidence="1" id="KW-0548">Nucleotidyltransferase</keyword>
<reference evidence="1 2" key="1">
    <citation type="submission" date="2019-05" db="EMBL/GenBank/DDBJ databases">
        <authorList>
            <person name="Qu J.-H."/>
        </authorList>
    </citation>
    <scope>NUCLEOTIDE SEQUENCE [LARGE SCALE GENOMIC DNA]</scope>
    <source>
        <strain evidence="1 2">NS28</strain>
    </source>
</reference>
<name>A0A5M8R2K2_9BACT</name>
<dbReference type="GO" id="GO:0008781">
    <property type="term" value="F:N-acylneuraminate cytidylyltransferase activity"/>
    <property type="evidence" value="ECO:0007669"/>
    <property type="project" value="TreeGrafter"/>
</dbReference>
<dbReference type="OrthoDB" id="9805604at2"/>
<evidence type="ECO:0000313" key="2">
    <source>
        <dbReference type="Proteomes" id="UP000323994"/>
    </source>
</evidence>
<dbReference type="Pfam" id="PF02348">
    <property type="entry name" value="CTP_transf_3"/>
    <property type="match status" value="1"/>
</dbReference>